<name>X1VLL9_9ZZZZ</name>
<sequence length="31" mass="3443">MKNGVLIKYKDFLPITPHTPLFSLGEGDTPL</sequence>
<evidence type="ECO:0000313" key="1">
    <source>
        <dbReference type="EMBL" id="GAJ09215.1"/>
    </source>
</evidence>
<proteinExistence type="predicted"/>
<dbReference type="EMBL" id="BARW01033386">
    <property type="protein sequence ID" value="GAJ09215.1"/>
    <property type="molecule type" value="Genomic_DNA"/>
</dbReference>
<protein>
    <submittedName>
        <fullName evidence="1">Uncharacterized protein</fullName>
    </submittedName>
</protein>
<gene>
    <name evidence="1" type="ORF">S12H4_52596</name>
</gene>
<organism evidence="1">
    <name type="scientific">marine sediment metagenome</name>
    <dbReference type="NCBI Taxonomy" id="412755"/>
    <lineage>
        <taxon>unclassified sequences</taxon>
        <taxon>metagenomes</taxon>
        <taxon>ecological metagenomes</taxon>
    </lineage>
</organism>
<dbReference type="AlphaFoldDB" id="X1VLL9"/>
<comment type="caution">
    <text evidence="1">The sequence shown here is derived from an EMBL/GenBank/DDBJ whole genome shotgun (WGS) entry which is preliminary data.</text>
</comment>
<feature type="non-terminal residue" evidence="1">
    <location>
        <position position="31"/>
    </location>
</feature>
<reference evidence="1" key="1">
    <citation type="journal article" date="2014" name="Front. Microbiol.">
        <title>High frequency of phylogenetically diverse reductive dehalogenase-homologous genes in deep subseafloor sedimentary metagenomes.</title>
        <authorList>
            <person name="Kawai M."/>
            <person name="Futagami T."/>
            <person name="Toyoda A."/>
            <person name="Takaki Y."/>
            <person name="Nishi S."/>
            <person name="Hori S."/>
            <person name="Arai W."/>
            <person name="Tsubouchi T."/>
            <person name="Morono Y."/>
            <person name="Uchiyama I."/>
            <person name="Ito T."/>
            <person name="Fujiyama A."/>
            <person name="Inagaki F."/>
            <person name="Takami H."/>
        </authorList>
    </citation>
    <scope>NUCLEOTIDE SEQUENCE</scope>
    <source>
        <strain evidence="1">Expedition CK06-06</strain>
    </source>
</reference>
<accession>X1VLL9</accession>